<dbReference type="Proteomes" id="UP000238385">
    <property type="component" value="Unassembled WGS sequence"/>
</dbReference>
<gene>
    <name evidence="1" type="ORF">C7H08_06400</name>
</gene>
<protein>
    <submittedName>
        <fullName evidence="1">Uncharacterized protein</fullName>
    </submittedName>
</protein>
<reference evidence="1 2" key="1">
    <citation type="submission" date="2018-03" db="EMBL/GenBank/DDBJ databases">
        <title>Marinobacter brunus sp. nov., a marine bacterium of Gamma-proteobacteria isolated from the surface seawater of the South China Sea.</title>
        <authorList>
            <person name="Cheng H."/>
            <person name="Wu Y.-H."/>
            <person name="Xamxidin M."/>
            <person name="Xu X.-W."/>
        </authorList>
    </citation>
    <scope>NUCLEOTIDE SEQUENCE [LARGE SCALE GENOMIC DNA]</scope>
    <source>
        <strain evidence="1 2">JCM 30472</strain>
    </source>
</reference>
<dbReference type="RefSeq" id="WP_106670918.1">
    <property type="nucleotide sequence ID" value="NZ_BMFE01000003.1"/>
</dbReference>
<name>A0A2T1KFX2_9GAMM</name>
<sequence>MVDLMEKIKFENHDDYSSGICQRRNERIYLTRSCFKLELRYEFSHPTGEVFTGLRSFGPGNREATAWPNYKCEMISIGLGEAVTESDIKTVNGLVQPYISRFKLHYDRHQYYDLEFRDLQNHYVELGRKTMLALATMLSSETLNMRESWPSVESAFRDQGLREFLVSRRTNDWEIQQAAFRAVFESGVPFHPYDIIALLQDYPGGPFM</sequence>
<comment type="caution">
    <text evidence="1">The sequence shown here is derived from an EMBL/GenBank/DDBJ whole genome shotgun (WGS) entry which is preliminary data.</text>
</comment>
<evidence type="ECO:0000313" key="1">
    <source>
        <dbReference type="EMBL" id="PSF09026.1"/>
    </source>
</evidence>
<proteinExistence type="predicted"/>
<accession>A0A2T1KFX2</accession>
<dbReference type="EMBL" id="PXNN01000010">
    <property type="protein sequence ID" value="PSF09026.1"/>
    <property type="molecule type" value="Genomic_DNA"/>
</dbReference>
<dbReference type="AlphaFoldDB" id="A0A2T1KFX2"/>
<dbReference type="OrthoDB" id="6370925at2"/>
<organism evidence="1 2">
    <name type="scientific">Marinobacter halophilus</name>
    <dbReference type="NCBI Taxonomy" id="1323740"/>
    <lineage>
        <taxon>Bacteria</taxon>
        <taxon>Pseudomonadati</taxon>
        <taxon>Pseudomonadota</taxon>
        <taxon>Gammaproteobacteria</taxon>
        <taxon>Pseudomonadales</taxon>
        <taxon>Marinobacteraceae</taxon>
        <taxon>Marinobacter</taxon>
    </lineage>
</organism>
<keyword evidence="2" id="KW-1185">Reference proteome</keyword>
<evidence type="ECO:0000313" key="2">
    <source>
        <dbReference type="Proteomes" id="UP000238385"/>
    </source>
</evidence>